<dbReference type="RefSeq" id="WP_045074801.1">
    <property type="nucleotide sequence ID" value="NZ_CP011005.1"/>
</dbReference>
<organism evidence="1 2">
    <name type="scientific">Psychromicrobium lacuslunae</name>
    <dbReference type="NCBI Taxonomy" id="1618207"/>
    <lineage>
        <taxon>Bacteria</taxon>
        <taxon>Bacillati</taxon>
        <taxon>Actinomycetota</taxon>
        <taxon>Actinomycetes</taxon>
        <taxon>Micrococcales</taxon>
        <taxon>Micrococcaceae</taxon>
        <taxon>Psychromicrobium</taxon>
    </lineage>
</organism>
<dbReference type="OrthoDB" id="3827359at2"/>
<dbReference type="KEGG" id="ari:UM93_07730"/>
<reference evidence="1 2" key="1">
    <citation type="journal article" date="2015" name="Genome Announc.">
        <title>Complete Genome Sequencing of Protease-Producing Novel Arthrobacter sp. Strain IHBB 11108 Using PacBio Single-Molecule Real-Time Sequencing Technology.</title>
        <authorList>
            <person name="Kiran S."/>
            <person name="Swarnkar M.K."/>
            <person name="Pal M."/>
            <person name="Thakur R."/>
            <person name="Tewari R."/>
            <person name="Singh A.K."/>
            <person name="Gulati A."/>
        </authorList>
    </citation>
    <scope>NUCLEOTIDE SEQUENCE [LARGE SCALE GENOMIC DNA]</scope>
    <source>
        <strain evidence="1 2">IHBB 11108</strain>
    </source>
</reference>
<name>A0A0D4BZ63_9MICC</name>
<sequence>MRWEALFNDLLGQLDAAEQRTADLEIDELFRAELVSLKLMDRLRAALNTSVSIVLSADLRFSGELRVVGADWLLLSTQRRSVLLPVGAISHLEGLSHAARPSTKALQYRFASALRVLSQRRAGVHLLLGSAHGSPEAVQGVIDRVAADHCDISALRDGEFRREGSILGEKIVPFTAILAVSSLPVGDDGGL</sequence>
<dbReference type="STRING" id="1618207.UM93_07730"/>
<keyword evidence="2" id="KW-1185">Reference proteome</keyword>
<dbReference type="Proteomes" id="UP000061839">
    <property type="component" value="Chromosome"/>
</dbReference>
<evidence type="ECO:0000313" key="1">
    <source>
        <dbReference type="EMBL" id="AJT41435.1"/>
    </source>
</evidence>
<protein>
    <submittedName>
        <fullName evidence="1">Uncharacterized protein</fullName>
    </submittedName>
</protein>
<dbReference type="EMBL" id="CP011005">
    <property type="protein sequence ID" value="AJT41435.1"/>
    <property type="molecule type" value="Genomic_DNA"/>
</dbReference>
<accession>A0A0D4BZ63</accession>
<evidence type="ECO:0000313" key="2">
    <source>
        <dbReference type="Proteomes" id="UP000061839"/>
    </source>
</evidence>
<dbReference type="AlphaFoldDB" id="A0A0D4BZ63"/>
<proteinExistence type="predicted"/>
<dbReference type="HOGENOM" id="CLU_118533_0_0_11"/>
<dbReference type="PATRIC" id="fig|1618207.4.peg.1565"/>
<gene>
    <name evidence="1" type="ORF">UM93_07730</name>
</gene>